<dbReference type="Proteomes" id="UP001145799">
    <property type="component" value="Unassembled WGS sequence"/>
</dbReference>
<sequence length="344" mass="37274">MSTRLDQYSTSIAGDGLVPLWDRFKDLVRPEPAGAAAAHHWPYAKAREHLMRAGELISVEQAERRVLILENPALPGTSSITRSLYAGLQLVRPGEIAPAHRHTQSALRLILEGESAYSTVDGDKIGMGFGDVVVTPPWSWHDHGNDGAPAEDTIWLDALDIPTVAFYDASFMENFPARTQESEPDGRAGLWAAGLKPTDRAQRTNPVAVYPYRDALQRLEQFAAHHLPHPVRGWEAEYIDPSTGGPILKTMSAFLSLLPAGPGKGAYRSTDATVFVPVEGSGTTTVGGQTYEWGPSDVLVIPAWTPYAHHVDDGAAVVFSYSDRAAQTALGLWREQTSADTLGA</sequence>
<evidence type="ECO:0000313" key="6">
    <source>
        <dbReference type="Proteomes" id="UP001145799"/>
    </source>
</evidence>
<evidence type="ECO:0000313" key="5">
    <source>
        <dbReference type="EMBL" id="MDR7336683.1"/>
    </source>
</evidence>
<organism evidence="4 6">
    <name type="scientific">Glycomyces lechevalierae</name>
    <dbReference type="NCBI Taxonomy" id="256034"/>
    <lineage>
        <taxon>Bacteria</taxon>
        <taxon>Bacillati</taxon>
        <taxon>Actinomycetota</taxon>
        <taxon>Actinomycetes</taxon>
        <taxon>Glycomycetales</taxon>
        <taxon>Glycomycetaceae</taxon>
        <taxon>Glycomyces</taxon>
    </lineage>
</organism>
<dbReference type="EMBL" id="JAPZVQ010000017">
    <property type="protein sequence ID" value="MDA1387551.1"/>
    <property type="molecule type" value="Genomic_DNA"/>
</dbReference>
<dbReference type="AlphaFoldDB" id="A0A9X3PP80"/>
<evidence type="ECO:0000256" key="1">
    <source>
        <dbReference type="ARBA" id="ARBA00022964"/>
    </source>
</evidence>
<accession>A0A9X3PP80</accession>
<reference evidence="5 7" key="2">
    <citation type="submission" date="2023-07" db="EMBL/GenBank/DDBJ databases">
        <title>Sequencing the genomes of 1000 actinobacteria strains.</title>
        <authorList>
            <person name="Klenk H.-P."/>
        </authorList>
    </citation>
    <scope>NUCLEOTIDE SEQUENCE [LARGE SCALE GENOMIC DNA]</scope>
    <source>
        <strain evidence="5 7">DSM 44724</strain>
    </source>
</reference>
<dbReference type="RefSeq" id="WP_270124056.1">
    <property type="nucleotide sequence ID" value="NZ_BAAAOM010000002.1"/>
</dbReference>
<dbReference type="PANTHER" id="PTHR41517:SF1">
    <property type="entry name" value="CUPIN"/>
    <property type="match status" value="1"/>
</dbReference>
<dbReference type="InterPro" id="IPR014710">
    <property type="entry name" value="RmlC-like_jellyroll"/>
</dbReference>
<dbReference type="SUPFAM" id="SSF51182">
    <property type="entry name" value="RmlC-like cupins"/>
    <property type="match status" value="1"/>
</dbReference>
<dbReference type="InterPro" id="IPR013096">
    <property type="entry name" value="Cupin_2"/>
</dbReference>
<feature type="domain" description="Cupin type-2" evidence="3">
    <location>
        <begin position="88"/>
        <end position="149"/>
    </location>
</feature>
<dbReference type="GO" id="GO:0047922">
    <property type="term" value="F:gentisate 1,2-dioxygenase activity"/>
    <property type="evidence" value="ECO:0007669"/>
    <property type="project" value="UniProtKB-EC"/>
</dbReference>
<keyword evidence="2 5" id="KW-0560">Oxidoreductase</keyword>
<dbReference type="CDD" id="cd06992">
    <property type="entry name" value="cupin_GDO-like_C"/>
    <property type="match status" value="1"/>
</dbReference>
<dbReference type="PANTHER" id="PTHR41517">
    <property type="entry name" value="1,2-DIOXYGENASE PROTEIN-RELATED"/>
    <property type="match status" value="1"/>
</dbReference>
<keyword evidence="7" id="KW-1185">Reference proteome</keyword>
<evidence type="ECO:0000313" key="7">
    <source>
        <dbReference type="Proteomes" id="UP001183604"/>
    </source>
</evidence>
<dbReference type="Gene3D" id="2.60.120.10">
    <property type="entry name" value="Jelly Rolls"/>
    <property type="match status" value="1"/>
</dbReference>
<dbReference type="EC" id="1.13.11.4" evidence="5"/>
<dbReference type="EMBL" id="JAVDYD010000001">
    <property type="protein sequence ID" value="MDR7336683.1"/>
    <property type="molecule type" value="Genomic_DNA"/>
</dbReference>
<dbReference type="InterPro" id="IPR011051">
    <property type="entry name" value="RmlC_Cupin_sf"/>
</dbReference>
<gene>
    <name evidence="5" type="ORF">J2S69_000402</name>
    <name evidence="4" type="ORF">O2L01_21335</name>
</gene>
<dbReference type="CDD" id="cd02216">
    <property type="entry name" value="cupin_GDO-like_N"/>
    <property type="match status" value="1"/>
</dbReference>
<dbReference type="InterPro" id="IPR047183">
    <property type="entry name" value="GDO-like"/>
</dbReference>
<evidence type="ECO:0000256" key="2">
    <source>
        <dbReference type="ARBA" id="ARBA00023002"/>
    </source>
</evidence>
<comment type="caution">
    <text evidence="4">The sequence shown here is derived from an EMBL/GenBank/DDBJ whole genome shotgun (WGS) entry which is preliminary data.</text>
</comment>
<proteinExistence type="predicted"/>
<keyword evidence="1" id="KW-0223">Dioxygenase</keyword>
<dbReference type="Proteomes" id="UP001183604">
    <property type="component" value="Unassembled WGS sequence"/>
</dbReference>
<dbReference type="Pfam" id="PF07883">
    <property type="entry name" value="Cupin_2"/>
    <property type="match status" value="1"/>
</dbReference>
<protein>
    <submittedName>
        <fullName evidence="4">Cupin domain-containing protein</fullName>
    </submittedName>
    <submittedName>
        <fullName evidence="5">Gentisate 1,2-dioxygenase</fullName>
        <ecNumber evidence="5">1.13.11.4</ecNumber>
    </submittedName>
</protein>
<name>A0A9X3PP80_9ACTN</name>
<reference evidence="4" key="1">
    <citation type="submission" date="2022-12" db="EMBL/GenBank/DDBJ databases">
        <title>Gycomyces niveus sp.nov., a novel actinomycete isolated from soil in Shouguang.</title>
        <authorList>
            <person name="Yang X."/>
        </authorList>
    </citation>
    <scope>NUCLEOTIDE SEQUENCE</scope>
    <source>
        <strain evidence="4">DSM 44724</strain>
    </source>
</reference>
<evidence type="ECO:0000259" key="3">
    <source>
        <dbReference type="Pfam" id="PF07883"/>
    </source>
</evidence>
<evidence type="ECO:0000313" key="4">
    <source>
        <dbReference type="EMBL" id="MDA1387551.1"/>
    </source>
</evidence>